<dbReference type="AlphaFoldDB" id="A0AAV7T495"/>
<gene>
    <name evidence="1" type="ORF">NDU88_003133</name>
</gene>
<evidence type="ECO:0000313" key="2">
    <source>
        <dbReference type="Proteomes" id="UP001066276"/>
    </source>
</evidence>
<accession>A0AAV7T495</accession>
<proteinExistence type="predicted"/>
<sequence>AGPWEYSLCNPQSSAQVLSMTVTSRAAKNNVPPVTVKAHMNKGSNNYPHPMVVYAEVSQGFLPVLGANVTAIIERQIGSPVSLELLDNGAGADIAKNDGIYSKYFTNFNGSGRYSLKVRVQGKDKITKLGLRMQRSHSLYIPGYVENGVVHTNPPRPAVPDDDIQANLESFSRTTSGGSFVVNSVPSTPLPDIYPPSKITDLEARIADQKIDLSWTAPGGDLDEG</sequence>
<feature type="non-terminal residue" evidence="1">
    <location>
        <position position="1"/>
    </location>
</feature>
<comment type="caution">
    <text evidence="1">The sequence shown here is derived from an EMBL/GenBank/DDBJ whole genome shotgun (WGS) entry which is preliminary data.</text>
</comment>
<organism evidence="1 2">
    <name type="scientific">Pleurodeles waltl</name>
    <name type="common">Iberian ribbed newt</name>
    <dbReference type="NCBI Taxonomy" id="8319"/>
    <lineage>
        <taxon>Eukaryota</taxon>
        <taxon>Metazoa</taxon>
        <taxon>Chordata</taxon>
        <taxon>Craniata</taxon>
        <taxon>Vertebrata</taxon>
        <taxon>Euteleostomi</taxon>
        <taxon>Amphibia</taxon>
        <taxon>Batrachia</taxon>
        <taxon>Caudata</taxon>
        <taxon>Salamandroidea</taxon>
        <taxon>Salamandridae</taxon>
        <taxon>Pleurodelinae</taxon>
        <taxon>Pleurodeles</taxon>
    </lineage>
</organism>
<dbReference type="EMBL" id="JANPWB010000007">
    <property type="protein sequence ID" value="KAJ1171268.1"/>
    <property type="molecule type" value="Genomic_DNA"/>
</dbReference>
<name>A0AAV7T495_PLEWA</name>
<protein>
    <submittedName>
        <fullName evidence="1">Uncharacterized protein</fullName>
    </submittedName>
</protein>
<reference evidence="1" key="1">
    <citation type="journal article" date="2022" name="bioRxiv">
        <title>Sequencing and chromosome-scale assembly of the giantPleurodeles waltlgenome.</title>
        <authorList>
            <person name="Brown T."/>
            <person name="Elewa A."/>
            <person name="Iarovenko S."/>
            <person name="Subramanian E."/>
            <person name="Araus A.J."/>
            <person name="Petzold A."/>
            <person name="Susuki M."/>
            <person name="Suzuki K.-i.T."/>
            <person name="Hayashi T."/>
            <person name="Toyoda A."/>
            <person name="Oliveira C."/>
            <person name="Osipova E."/>
            <person name="Leigh N.D."/>
            <person name="Simon A."/>
            <person name="Yun M.H."/>
        </authorList>
    </citation>
    <scope>NUCLEOTIDE SEQUENCE</scope>
    <source>
        <strain evidence="1">20211129_DDA</strain>
        <tissue evidence="1">Liver</tissue>
    </source>
</reference>
<dbReference type="Proteomes" id="UP001066276">
    <property type="component" value="Chromosome 4_1"/>
</dbReference>
<dbReference type="NCBIfam" id="NF041940">
    <property type="entry name" value="choice_anch_X"/>
    <property type="match status" value="1"/>
</dbReference>
<feature type="non-terminal residue" evidence="1">
    <location>
        <position position="225"/>
    </location>
</feature>
<keyword evidence="2" id="KW-1185">Reference proteome</keyword>
<evidence type="ECO:0000313" key="1">
    <source>
        <dbReference type="EMBL" id="KAJ1171268.1"/>
    </source>
</evidence>